<evidence type="ECO:0000256" key="3">
    <source>
        <dbReference type="ARBA" id="ARBA00022741"/>
    </source>
</evidence>
<organism evidence="7 8">
    <name type="scientific">Teichococcus rhizosphaerae</name>
    <dbReference type="NCBI Taxonomy" id="1335062"/>
    <lineage>
        <taxon>Bacteria</taxon>
        <taxon>Pseudomonadati</taxon>
        <taxon>Pseudomonadota</taxon>
        <taxon>Alphaproteobacteria</taxon>
        <taxon>Acetobacterales</taxon>
        <taxon>Roseomonadaceae</taxon>
        <taxon>Roseomonas</taxon>
    </lineage>
</organism>
<evidence type="ECO:0000256" key="2">
    <source>
        <dbReference type="ARBA" id="ARBA00022448"/>
    </source>
</evidence>
<dbReference type="PANTHER" id="PTHR42788">
    <property type="entry name" value="TAURINE IMPORT ATP-BINDING PROTEIN-RELATED"/>
    <property type="match status" value="1"/>
</dbReference>
<dbReference type="PANTHER" id="PTHR42788:SF19">
    <property type="entry name" value="ALIPHATIC SULFONATES IMPORT ATP-BINDING PROTEIN SSUB 2"/>
    <property type="match status" value="1"/>
</dbReference>
<dbReference type="SUPFAM" id="SSF52540">
    <property type="entry name" value="P-loop containing nucleoside triphosphate hydrolases"/>
    <property type="match status" value="1"/>
</dbReference>
<gene>
    <name evidence="7" type="ORF">CR162_02345</name>
</gene>
<dbReference type="Proteomes" id="UP000223527">
    <property type="component" value="Unassembled WGS sequence"/>
</dbReference>
<evidence type="ECO:0000256" key="4">
    <source>
        <dbReference type="ARBA" id="ARBA00022840"/>
    </source>
</evidence>
<keyword evidence="8" id="KW-1185">Reference proteome</keyword>
<dbReference type="InterPro" id="IPR027417">
    <property type="entry name" value="P-loop_NTPase"/>
</dbReference>
<keyword evidence="2" id="KW-0813">Transport</keyword>
<dbReference type="Gene3D" id="3.40.50.300">
    <property type="entry name" value="P-loop containing nucleotide triphosphate hydrolases"/>
    <property type="match status" value="1"/>
</dbReference>
<sequence>MAPSDGVSLGVSLGVFLPGIRLGGRAVLGRLALDFAGGEVTALLGPSGVGKSTLLRLLAGLLPVPEGSRIAPADGLPLKGRIAWMGQQDLLLPWLDLEANVTLGARLRGQRPDPARARSLIAAVGLQGRERARSAELSGGMRQRAALARTLMEDRPFVLMDEPFSAVDAPTRHRLQSLAAGLLQGRTVLLVTHDPLEALRLAHRVLVLRPGPGGAVPEEHPMPPSPPPRAAHDPDVLAAQAALLERLAEAA</sequence>
<feature type="domain" description="ABC transporter" evidence="6">
    <location>
        <begin position="11"/>
        <end position="235"/>
    </location>
</feature>
<comment type="similarity">
    <text evidence="1">Belongs to the ABC transporter superfamily.</text>
</comment>
<dbReference type="InterPro" id="IPR003593">
    <property type="entry name" value="AAA+_ATPase"/>
</dbReference>
<dbReference type="RefSeq" id="WP_099093905.1">
    <property type="nucleotide sequence ID" value="NZ_PDNU01000002.1"/>
</dbReference>
<dbReference type="AlphaFoldDB" id="A0A2C7AEB2"/>
<evidence type="ECO:0000256" key="5">
    <source>
        <dbReference type="SAM" id="MobiDB-lite"/>
    </source>
</evidence>
<name>A0A2C7AEB2_9PROT</name>
<keyword evidence="3" id="KW-0547">Nucleotide-binding</keyword>
<dbReference type="GO" id="GO:0005524">
    <property type="term" value="F:ATP binding"/>
    <property type="evidence" value="ECO:0007669"/>
    <property type="project" value="UniProtKB-KW"/>
</dbReference>
<dbReference type="OrthoDB" id="8016555at2"/>
<dbReference type="InterPro" id="IPR017871">
    <property type="entry name" value="ABC_transporter-like_CS"/>
</dbReference>
<evidence type="ECO:0000259" key="6">
    <source>
        <dbReference type="PROSITE" id="PS50893"/>
    </source>
</evidence>
<feature type="region of interest" description="Disordered" evidence="5">
    <location>
        <begin position="212"/>
        <end position="234"/>
    </location>
</feature>
<dbReference type="SMART" id="SM00382">
    <property type="entry name" value="AAA"/>
    <property type="match status" value="1"/>
</dbReference>
<reference evidence="7 8" key="1">
    <citation type="submission" date="2017-10" db="EMBL/GenBank/DDBJ databases">
        <authorList>
            <person name="Banno H."/>
            <person name="Chua N.-H."/>
        </authorList>
    </citation>
    <scope>NUCLEOTIDE SEQUENCE [LARGE SCALE GENOMIC DNA]</scope>
    <source>
        <strain evidence="7 8">YW11</strain>
    </source>
</reference>
<evidence type="ECO:0000256" key="1">
    <source>
        <dbReference type="ARBA" id="ARBA00005417"/>
    </source>
</evidence>
<protein>
    <submittedName>
        <fullName evidence="7">ABC transporter ATP-binding protein</fullName>
    </submittedName>
</protein>
<comment type="caution">
    <text evidence="7">The sequence shown here is derived from an EMBL/GenBank/DDBJ whole genome shotgun (WGS) entry which is preliminary data.</text>
</comment>
<accession>A0A2C7AEB2</accession>
<dbReference type="GO" id="GO:0016887">
    <property type="term" value="F:ATP hydrolysis activity"/>
    <property type="evidence" value="ECO:0007669"/>
    <property type="project" value="InterPro"/>
</dbReference>
<dbReference type="EMBL" id="PDNU01000002">
    <property type="protein sequence ID" value="PHK96760.1"/>
    <property type="molecule type" value="Genomic_DNA"/>
</dbReference>
<dbReference type="InterPro" id="IPR050166">
    <property type="entry name" value="ABC_transporter_ATP-bind"/>
</dbReference>
<dbReference type="PROSITE" id="PS00211">
    <property type="entry name" value="ABC_TRANSPORTER_1"/>
    <property type="match status" value="1"/>
</dbReference>
<proteinExistence type="inferred from homology"/>
<dbReference type="PROSITE" id="PS50893">
    <property type="entry name" value="ABC_TRANSPORTER_2"/>
    <property type="match status" value="1"/>
</dbReference>
<evidence type="ECO:0000313" key="8">
    <source>
        <dbReference type="Proteomes" id="UP000223527"/>
    </source>
</evidence>
<dbReference type="InterPro" id="IPR003439">
    <property type="entry name" value="ABC_transporter-like_ATP-bd"/>
</dbReference>
<evidence type="ECO:0000313" key="7">
    <source>
        <dbReference type="EMBL" id="PHK96760.1"/>
    </source>
</evidence>
<dbReference type="Pfam" id="PF00005">
    <property type="entry name" value="ABC_tran"/>
    <property type="match status" value="1"/>
</dbReference>
<keyword evidence="4 7" id="KW-0067">ATP-binding</keyword>